<dbReference type="SUPFAM" id="SSF101353">
    <property type="entry name" value="Putative anticodon-binding domain of alanyl-tRNA synthetase (AlaRS)"/>
    <property type="match status" value="1"/>
</dbReference>
<evidence type="ECO:0000313" key="16">
    <source>
        <dbReference type="Proteomes" id="UP000006055"/>
    </source>
</evidence>
<dbReference type="GO" id="GO:0002161">
    <property type="term" value="F:aminoacyl-tRNA deacylase activity"/>
    <property type="evidence" value="ECO:0007669"/>
    <property type="project" value="TreeGrafter"/>
</dbReference>
<keyword evidence="5 12" id="KW-0479">Metal-binding</keyword>
<evidence type="ECO:0000256" key="7">
    <source>
        <dbReference type="ARBA" id="ARBA00022833"/>
    </source>
</evidence>
<keyword evidence="16" id="KW-1185">Reference proteome</keyword>
<dbReference type="PANTHER" id="PTHR11777:SF9">
    <property type="entry name" value="ALANINE--TRNA LIGASE, CYTOPLASMIC"/>
    <property type="match status" value="1"/>
</dbReference>
<dbReference type="GO" id="GO:0004813">
    <property type="term" value="F:alanine-tRNA ligase activity"/>
    <property type="evidence" value="ECO:0007669"/>
    <property type="project" value="UniProtKB-UniRule"/>
</dbReference>
<dbReference type="InterPro" id="IPR018165">
    <property type="entry name" value="Ala-tRNA-synth_IIc_core"/>
</dbReference>
<dbReference type="FunFam" id="3.30.54.20:FF:000001">
    <property type="entry name" value="Alanine--tRNA ligase"/>
    <property type="match status" value="1"/>
</dbReference>
<keyword evidence="9 12" id="KW-0694">RNA-binding</keyword>
<dbReference type="Gene3D" id="2.40.30.130">
    <property type="match status" value="1"/>
</dbReference>
<evidence type="ECO:0000256" key="11">
    <source>
        <dbReference type="ARBA" id="ARBA00023146"/>
    </source>
</evidence>
<evidence type="ECO:0000256" key="8">
    <source>
        <dbReference type="ARBA" id="ARBA00022840"/>
    </source>
</evidence>
<dbReference type="SUPFAM" id="SSF55186">
    <property type="entry name" value="ThrRS/AlaRS common domain"/>
    <property type="match status" value="1"/>
</dbReference>
<dbReference type="EMBL" id="CP003360">
    <property type="protein sequence ID" value="AFM25225.1"/>
    <property type="molecule type" value="Genomic_DNA"/>
</dbReference>
<dbReference type="GO" id="GO:0005829">
    <property type="term" value="C:cytosol"/>
    <property type="evidence" value="ECO:0007669"/>
    <property type="project" value="TreeGrafter"/>
</dbReference>
<evidence type="ECO:0000256" key="4">
    <source>
        <dbReference type="ARBA" id="ARBA00022598"/>
    </source>
</evidence>
<dbReference type="InterPro" id="IPR018164">
    <property type="entry name" value="Ala-tRNA-synth_IIc_N"/>
</dbReference>
<dbReference type="SMART" id="SM00863">
    <property type="entry name" value="tRNA_SAD"/>
    <property type="match status" value="1"/>
</dbReference>
<dbReference type="Gene3D" id="3.30.54.20">
    <property type="match status" value="1"/>
</dbReference>
<keyword evidence="12" id="KW-0963">Cytoplasm</keyword>
<dbReference type="OrthoDB" id="9803884at2"/>
<keyword evidence="6 12" id="KW-0547">Nucleotide-binding</keyword>
<feature type="coiled-coil region" evidence="13">
    <location>
        <begin position="710"/>
        <end position="755"/>
    </location>
</feature>
<dbReference type="FunFam" id="3.30.980.10:FF:000004">
    <property type="entry name" value="Alanine--tRNA ligase, cytoplasmic"/>
    <property type="match status" value="1"/>
</dbReference>
<dbReference type="KEGG" id="dti:Desti_2545"/>
<dbReference type="SUPFAM" id="SSF55681">
    <property type="entry name" value="Class II aaRS and biotin synthetases"/>
    <property type="match status" value="1"/>
</dbReference>
<dbReference type="InterPro" id="IPR018163">
    <property type="entry name" value="Thr/Ala-tRNA-synth_IIc_edit"/>
</dbReference>
<accession>I4C6N4</accession>
<dbReference type="AlphaFoldDB" id="I4C6N4"/>
<evidence type="ECO:0000256" key="1">
    <source>
        <dbReference type="ARBA" id="ARBA00004496"/>
    </source>
</evidence>
<protein>
    <recommendedName>
        <fullName evidence="12">Alanine--tRNA ligase</fullName>
        <ecNumber evidence="12">6.1.1.7</ecNumber>
    </recommendedName>
    <alternativeName>
        <fullName evidence="12">Alanyl-tRNA synthetase</fullName>
        <shortName evidence="12">AlaRS</shortName>
    </alternativeName>
</protein>
<evidence type="ECO:0000256" key="2">
    <source>
        <dbReference type="ARBA" id="ARBA00008226"/>
    </source>
</evidence>
<dbReference type="NCBIfam" id="TIGR00344">
    <property type="entry name" value="alaS"/>
    <property type="match status" value="1"/>
</dbReference>
<comment type="similarity">
    <text evidence="2 12">Belongs to the class-II aminoacyl-tRNA synthetase family.</text>
</comment>
<comment type="domain">
    <text evidence="12">Consists of three domains; the N-terminal catalytic domain, the editing domain and the C-terminal C-Ala domain. The editing domain removes incorrectly charged amino acids, while the C-Ala domain, along with tRNA(Ala), serves as a bridge to cooperatively bring together the editing and aminoacylation centers thus stimulating deacylation of misacylated tRNAs.</text>
</comment>
<comment type="cofactor">
    <cofactor evidence="12">
        <name>Zn(2+)</name>
        <dbReference type="ChEBI" id="CHEBI:29105"/>
    </cofactor>
    <text evidence="12">Binds 1 zinc ion per subunit.</text>
</comment>
<dbReference type="InterPro" id="IPR012947">
    <property type="entry name" value="tRNA_SAD"/>
</dbReference>
<dbReference type="CDD" id="cd00673">
    <property type="entry name" value="AlaRS_core"/>
    <property type="match status" value="1"/>
</dbReference>
<dbReference type="InterPro" id="IPR002318">
    <property type="entry name" value="Ala-tRNA-lgiase_IIc"/>
</dbReference>
<dbReference type="InterPro" id="IPR023033">
    <property type="entry name" value="Ala_tRNA_ligase_euk/bac"/>
</dbReference>
<dbReference type="Proteomes" id="UP000006055">
    <property type="component" value="Chromosome"/>
</dbReference>
<comment type="subcellular location">
    <subcellularLocation>
        <location evidence="1 12">Cytoplasm</location>
    </subcellularLocation>
</comment>
<evidence type="ECO:0000256" key="6">
    <source>
        <dbReference type="ARBA" id="ARBA00022741"/>
    </source>
</evidence>
<dbReference type="GO" id="GO:0006419">
    <property type="term" value="P:alanyl-tRNA aminoacylation"/>
    <property type="evidence" value="ECO:0007669"/>
    <property type="project" value="UniProtKB-UniRule"/>
</dbReference>
<feature type="binding site" evidence="12">
    <location>
        <position position="567"/>
    </location>
    <ligand>
        <name>Zn(2+)</name>
        <dbReference type="ChEBI" id="CHEBI:29105"/>
    </ligand>
</feature>
<evidence type="ECO:0000256" key="5">
    <source>
        <dbReference type="ARBA" id="ARBA00022723"/>
    </source>
</evidence>
<dbReference type="InterPro" id="IPR003156">
    <property type="entry name" value="DHHA1_dom"/>
</dbReference>
<sequence length="875" mass="96466">MTGAELREKFLHYFEQRGHARVQSSSLVPSGDATLLFVNAGMVQFKSVFTGAETRAYKRATTAQKCLRVSGKHNDLENVGHTARHHTFFEMLGNFSFGDYFKEDAIAFAWEFLTRDVGLPKKDLHVTIYKDDDEAELIWKKILGPGSNPIIRLGEKDNFWSMGDTGPCGPCSEIHIDQGDRLACGDPQCGPECECDRFLELWNLVFMQYDRDASGKMSPLPRPSIDTGLGLERLAAVVQGVDSNWESDLFRPIIHYVEELSGKECRGNDRDSIAIRVIADHSRAAAFLISDGIFPSNEGRGYVLRRILRRALRYGKYIGLNEPFLYSSADVVVNLMSDAYPELESSRSLISKVIRNEENRFLETLARGLLLFEEEAGKVLSGSSRVLSGQVAFRLYDTFGFPPDLTGDLAKEAGLTVDQAGFDTEMTKQREMARQSWEGMAGEDLAALREILEEGITTEFTGYETLEDEAAVSAIIKEGRRVQEAGPGEHVEIIAERTPFYGESGGQVGDHGTIVSDAAQFDVMDTTRPFPNLIVHKGLVTSGTVKVGDRTTLKVNTGMRRSIMANHSATHLLQWALREVLGDHVKQSGSLVEGQRLRFDFTHFSAITSEELKRIEELVNDKIQENLEVKVELQPIEEAMKRGATALFGEKYSDTVRVVSMGDFSMELCGGTHARRTGDMGLFKILTEGGIASGVRRIEAVTGKGALNYVRSMEEEIRSISEKLKTSRGELAKKIDKLLEEKKSKEREAELLKTKLAGKQTSDILEGVRDVGGVKVLVRLIEDVATPKDLRDYADRVKDRLGSGIALLGAKADGKALLLAVVTKDLTNRFHAGNIVKKAAEAVGGSGGGRPDMAQAGGPNVAELPQALKSIEDFL</sequence>
<dbReference type="Gene3D" id="3.30.930.10">
    <property type="entry name" value="Bira Bifunctional Protein, Domain 2"/>
    <property type="match status" value="1"/>
</dbReference>
<keyword evidence="11 12" id="KW-0030">Aminoacyl-tRNA synthetase</keyword>
<dbReference type="GO" id="GO:0000049">
    <property type="term" value="F:tRNA binding"/>
    <property type="evidence" value="ECO:0007669"/>
    <property type="project" value="UniProtKB-KW"/>
</dbReference>
<keyword evidence="4 12" id="KW-0436">Ligase</keyword>
<comment type="catalytic activity">
    <reaction evidence="12">
        <text>tRNA(Ala) + L-alanine + ATP = L-alanyl-tRNA(Ala) + AMP + diphosphate</text>
        <dbReference type="Rhea" id="RHEA:12540"/>
        <dbReference type="Rhea" id="RHEA-COMP:9657"/>
        <dbReference type="Rhea" id="RHEA-COMP:9923"/>
        <dbReference type="ChEBI" id="CHEBI:30616"/>
        <dbReference type="ChEBI" id="CHEBI:33019"/>
        <dbReference type="ChEBI" id="CHEBI:57972"/>
        <dbReference type="ChEBI" id="CHEBI:78442"/>
        <dbReference type="ChEBI" id="CHEBI:78497"/>
        <dbReference type="ChEBI" id="CHEBI:456215"/>
        <dbReference type="EC" id="6.1.1.7"/>
    </reaction>
</comment>
<dbReference type="Pfam" id="PF01411">
    <property type="entry name" value="tRNA-synt_2c"/>
    <property type="match status" value="1"/>
</dbReference>
<dbReference type="FunFam" id="2.40.30.130:FF:000001">
    <property type="entry name" value="Alanine--tRNA ligase"/>
    <property type="match status" value="1"/>
</dbReference>
<feature type="domain" description="Alanyl-transfer RNA synthetases family profile" evidence="14">
    <location>
        <begin position="1"/>
        <end position="712"/>
    </location>
</feature>
<name>I4C6N4_DESTA</name>
<evidence type="ECO:0000313" key="15">
    <source>
        <dbReference type="EMBL" id="AFM25225.1"/>
    </source>
</evidence>
<dbReference type="PANTHER" id="PTHR11777">
    <property type="entry name" value="ALANYL-TRNA SYNTHETASE"/>
    <property type="match status" value="1"/>
</dbReference>
<evidence type="ECO:0000256" key="9">
    <source>
        <dbReference type="ARBA" id="ARBA00022884"/>
    </source>
</evidence>
<dbReference type="InterPro" id="IPR045864">
    <property type="entry name" value="aa-tRNA-synth_II/BPL/LPL"/>
</dbReference>
<keyword evidence="7 12" id="KW-0862">Zinc</keyword>
<dbReference type="STRING" id="706587.Desti_2545"/>
<dbReference type="EC" id="6.1.1.7" evidence="12"/>
<dbReference type="GO" id="GO:0045892">
    <property type="term" value="P:negative regulation of DNA-templated transcription"/>
    <property type="evidence" value="ECO:0007669"/>
    <property type="project" value="TreeGrafter"/>
</dbReference>
<dbReference type="RefSeq" id="WP_014810367.1">
    <property type="nucleotide sequence ID" value="NC_018025.1"/>
</dbReference>
<keyword evidence="3 12" id="KW-0820">tRNA-binding</keyword>
<keyword evidence="13" id="KW-0175">Coiled coil</keyword>
<dbReference type="InterPro" id="IPR018162">
    <property type="entry name" value="Ala-tRNA-ligase_IIc_anticod-bd"/>
</dbReference>
<dbReference type="Gene3D" id="6.10.250.550">
    <property type="match status" value="1"/>
</dbReference>
<feature type="binding site" evidence="12">
    <location>
        <position position="669"/>
    </location>
    <ligand>
        <name>Zn(2+)</name>
        <dbReference type="ChEBI" id="CHEBI:29105"/>
    </ligand>
</feature>
<evidence type="ECO:0000256" key="10">
    <source>
        <dbReference type="ARBA" id="ARBA00022917"/>
    </source>
</evidence>
<dbReference type="Pfam" id="PF07973">
    <property type="entry name" value="tRNA_SAD"/>
    <property type="match status" value="1"/>
</dbReference>
<keyword evidence="10 12" id="KW-0648">Protein biosynthesis</keyword>
<evidence type="ECO:0000256" key="12">
    <source>
        <dbReference type="HAMAP-Rule" id="MF_00036"/>
    </source>
</evidence>
<dbReference type="PROSITE" id="PS50860">
    <property type="entry name" value="AA_TRNA_LIGASE_II_ALA"/>
    <property type="match status" value="1"/>
</dbReference>
<gene>
    <name evidence="12" type="primary">alaS</name>
    <name evidence="15" type="ordered locus">Desti_2545</name>
</gene>
<dbReference type="InterPro" id="IPR050058">
    <property type="entry name" value="Ala-tRNA_ligase"/>
</dbReference>
<proteinExistence type="inferred from homology"/>
<dbReference type="PRINTS" id="PR00980">
    <property type="entry name" value="TRNASYNTHALA"/>
</dbReference>
<evidence type="ECO:0000256" key="13">
    <source>
        <dbReference type="SAM" id="Coils"/>
    </source>
</evidence>
<dbReference type="Gene3D" id="3.30.980.10">
    <property type="entry name" value="Threonyl-trna Synthetase, Chain A, domain 2"/>
    <property type="match status" value="1"/>
</dbReference>
<dbReference type="Gene3D" id="3.10.310.40">
    <property type="match status" value="1"/>
</dbReference>
<feature type="binding site" evidence="12">
    <location>
        <position position="673"/>
    </location>
    <ligand>
        <name>Zn(2+)</name>
        <dbReference type="ChEBI" id="CHEBI:29105"/>
    </ligand>
</feature>
<dbReference type="HAMAP" id="MF_00036_B">
    <property type="entry name" value="Ala_tRNA_synth_B"/>
    <property type="match status" value="1"/>
</dbReference>
<organism evidence="15 16">
    <name type="scientific">Desulfomonile tiedjei (strain ATCC 49306 / DSM 6799 / DCB-1)</name>
    <dbReference type="NCBI Taxonomy" id="706587"/>
    <lineage>
        <taxon>Bacteria</taxon>
        <taxon>Pseudomonadati</taxon>
        <taxon>Thermodesulfobacteriota</taxon>
        <taxon>Desulfomonilia</taxon>
        <taxon>Desulfomonilales</taxon>
        <taxon>Desulfomonilaceae</taxon>
        <taxon>Desulfomonile</taxon>
    </lineage>
</organism>
<comment type="function">
    <text evidence="12">Catalyzes the attachment of alanine to tRNA(Ala) in a two-step reaction: alanine is first activated by ATP to form Ala-AMP and then transferred to the acceptor end of tRNA(Ala). Also edits incorrectly charged Ser-tRNA(Ala) and Gly-tRNA(Ala) via its editing domain.</text>
</comment>
<dbReference type="FunFam" id="3.30.930.10:FF:000004">
    <property type="entry name" value="Alanine--tRNA ligase"/>
    <property type="match status" value="1"/>
</dbReference>
<dbReference type="FunFam" id="3.10.310.40:FF:000001">
    <property type="entry name" value="Alanine--tRNA ligase"/>
    <property type="match status" value="1"/>
</dbReference>
<dbReference type="SUPFAM" id="SSF50447">
    <property type="entry name" value="Translation proteins"/>
    <property type="match status" value="1"/>
</dbReference>
<evidence type="ECO:0000256" key="3">
    <source>
        <dbReference type="ARBA" id="ARBA00022555"/>
    </source>
</evidence>
<dbReference type="Pfam" id="PF02272">
    <property type="entry name" value="DHHA1"/>
    <property type="match status" value="1"/>
</dbReference>
<dbReference type="eggNOG" id="COG0013">
    <property type="taxonomic scope" value="Bacteria"/>
</dbReference>
<keyword evidence="8 12" id="KW-0067">ATP-binding</keyword>
<dbReference type="GO" id="GO:0008270">
    <property type="term" value="F:zinc ion binding"/>
    <property type="evidence" value="ECO:0007669"/>
    <property type="project" value="UniProtKB-UniRule"/>
</dbReference>
<dbReference type="PATRIC" id="fig|706587.4.peg.2917"/>
<dbReference type="HOGENOM" id="CLU_004485_1_1_7"/>
<evidence type="ECO:0000259" key="14">
    <source>
        <dbReference type="PROSITE" id="PS50860"/>
    </source>
</evidence>
<feature type="binding site" evidence="12">
    <location>
        <position position="571"/>
    </location>
    <ligand>
        <name>Zn(2+)</name>
        <dbReference type="ChEBI" id="CHEBI:29105"/>
    </ligand>
</feature>
<dbReference type="InterPro" id="IPR009000">
    <property type="entry name" value="Transl_B-barrel_sf"/>
</dbReference>
<dbReference type="GO" id="GO:0005524">
    <property type="term" value="F:ATP binding"/>
    <property type="evidence" value="ECO:0007669"/>
    <property type="project" value="UniProtKB-UniRule"/>
</dbReference>
<reference evidence="16" key="1">
    <citation type="submission" date="2012-06" db="EMBL/GenBank/DDBJ databases">
        <title>Complete sequence of chromosome of Desulfomonile tiedjei DSM 6799.</title>
        <authorList>
            <person name="Lucas S."/>
            <person name="Copeland A."/>
            <person name="Lapidus A."/>
            <person name="Glavina del Rio T."/>
            <person name="Dalin E."/>
            <person name="Tice H."/>
            <person name="Bruce D."/>
            <person name="Goodwin L."/>
            <person name="Pitluck S."/>
            <person name="Peters L."/>
            <person name="Ovchinnikova G."/>
            <person name="Zeytun A."/>
            <person name="Lu M."/>
            <person name="Kyrpides N."/>
            <person name="Mavromatis K."/>
            <person name="Ivanova N."/>
            <person name="Brettin T."/>
            <person name="Detter J.C."/>
            <person name="Han C."/>
            <person name="Larimer F."/>
            <person name="Land M."/>
            <person name="Hauser L."/>
            <person name="Markowitz V."/>
            <person name="Cheng J.-F."/>
            <person name="Hugenholtz P."/>
            <person name="Woyke T."/>
            <person name="Wu D."/>
            <person name="Spring S."/>
            <person name="Schroeder M."/>
            <person name="Brambilla E."/>
            <person name="Klenk H.-P."/>
            <person name="Eisen J.A."/>
        </authorList>
    </citation>
    <scope>NUCLEOTIDE SEQUENCE [LARGE SCALE GENOMIC DNA]</scope>
    <source>
        <strain evidence="16">ATCC 49306 / DSM 6799 / DCB-1</strain>
    </source>
</reference>